<reference evidence="4" key="1">
    <citation type="submission" date="2016-11" db="EMBL/GenBank/DDBJ databases">
        <title>Complete genome sequence of Virgibacillus dokdonensis 21D, a halophilic bacterium isolated from the deep hypersaline anoxic basin Discovery in the Mediterranean Sea.</title>
        <authorList>
            <person name="Zeaiter Z."/>
            <person name="Booth J.M."/>
            <person name="Prosdocimi E.M."/>
            <person name="Mapelli F."/>
            <person name="Fusi M."/>
            <person name="Daffonchio D."/>
            <person name="Borin S."/>
            <person name="Crotti E."/>
        </authorList>
    </citation>
    <scope>NUCLEOTIDE SEQUENCE</scope>
    <source>
        <strain evidence="4">21D</strain>
    </source>
</reference>
<evidence type="ECO:0000313" key="9">
    <source>
        <dbReference type="Proteomes" id="UP001356080"/>
    </source>
</evidence>
<name>A0A2K9IUS8_9BACI</name>
<reference evidence="6 8" key="3">
    <citation type="submission" date="2017-05" db="EMBL/GenBank/DDBJ databases">
        <title>Virgibacillus sp. AK90 isolated from a saltern of Kakinada, India.</title>
        <authorList>
            <person name="Gupta V."/>
            <person name="Sidhu C."/>
            <person name="Korpole S."/>
            <person name="Pinnaka A.K."/>
        </authorList>
    </citation>
    <scope>NUCLEOTIDE SEQUENCE [LARGE SCALE GENOMIC DNA]</scope>
    <source>
        <strain evidence="6 8">AK90</strain>
    </source>
</reference>
<dbReference type="Proteomes" id="UP000234237">
    <property type="component" value="Chromosome"/>
</dbReference>
<dbReference type="EMBL" id="NFZX01000019">
    <property type="protein sequence ID" value="RFA34760.1"/>
    <property type="molecule type" value="Genomic_DNA"/>
</dbReference>
<evidence type="ECO:0000256" key="2">
    <source>
        <dbReference type="ARBA" id="ARBA00023239"/>
    </source>
</evidence>
<dbReference type="PANTHER" id="PTHR22789:SF0">
    <property type="entry name" value="3-OXO-TETRONATE 4-PHOSPHATE DECARBOXYLASE-RELATED"/>
    <property type="match status" value="1"/>
</dbReference>
<dbReference type="PANTHER" id="PTHR22789">
    <property type="entry name" value="FUCULOSE PHOSPHATE ALDOLASE"/>
    <property type="match status" value="1"/>
</dbReference>
<evidence type="ECO:0000313" key="5">
    <source>
        <dbReference type="EMBL" id="MEF2292858.1"/>
    </source>
</evidence>
<dbReference type="SMART" id="SM01007">
    <property type="entry name" value="Aldolase_II"/>
    <property type="match status" value="1"/>
</dbReference>
<dbReference type="NCBIfam" id="NF005302">
    <property type="entry name" value="PRK06833.1"/>
    <property type="match status" value="1"/>
</dbReference>
<organism evidence="4 7">
    <name type="scientific">Virgibacillus dokdonensis</name>
    <dbReference type="NCBI Taxonomy" id="302167"/>
    <lineage>
        <taxon>Bacteria</taxon>
        <taxon>Bacillati</taxon>
        <taxon>Bacillota</taxon>
        <taxon>Bacilli</taxon>
        <taxon>Bacillales</taxon>
        <taxon>Bacillaceae</taxon>
        <taxon>Virgibacillus</taxon>
    </lineage>
</organism>
<evidence type="ECO:0000313" key="8">
    <source>
        <dbReference type="Proteomes" id="UP000256488"/>
    </source>
</evidence>
<protein>
    <submittedName>
        <fullName evidence="4 5 6">Fuculose phosphate aldolase</fullName>
        <ecNumber evidence="4 5">4.1.2.17</ecNumber>
    </submittedName>
</protein>
<feature type="domain" description="Class II aldolase/adducin N-terminal" evidence="3">
    <location>
        <begin position="9"/>
        <end position="186"/>
    </location>
</feature>
<dbReference type="KEGG" id="vpn:A21D_00393"/>
<dbReference type="SUPFAM" id="SSF53639">
    <property type="entry name" value="AraD/HMP-PK domain-like"/>
    <property type="match status" value="1"/>
</dbReference>
<proteinExistence type="predicted"/>
<accession>A0A2K9IUS8</accession>
<evidence type="ECO:0000259" key="3">
    <source>
        <dbReference type="SMART" id="SM01007"/>
    </source>
</evidence>
<dbReference type="Pfam" id="PF00596">
    <property type="entry name" value="Aldolase_II"/>
    <property type="match status" value="1"/>
</dbReference>
<dbReference type="Proteomes" id="UP000256488">
    <property type="component" value="Unassembled WGS sequence"/>
</dbReference>
<dbReference type="Gene3D" id="3.40.225.10">
    <property type="entry name" value="Class II aldolase/adducin N-terminal domain"/>
    <property type="match status" value="1"/>
</dbReference>
<evidence type="ECO:0000313" key="7">
    <source>
        <dbReference type="Proteomes" id="UP000234237"/>
    </source>
</evidence>
<dbReference type="EC" id="4.1.2.17" evidence="4 5"/>
<dbReference type="GO" id="GO:0019323">
    <property type="term" value="P:pentose catabolic process"/>
    <property type="evidence" value="ECO:0007669"/>
    <property type="project" value="TreeGrafter"/>
</dbReference>
<keyword evidence="9" id="KW-1185">Reference proteome</keyword>
<gene>
    <name evidence="4" type="primary">fucA_1</name>
    <name evidence="4" type="ORF">A21D_00393</name>
    <name evidence="6" type="ORF">CAI16_10270</name>
    <name evidence="5" type="ORF">V2W34_12735</name>
</gene>
<dbReference type="GO" id="GO:0005829">
    <property type="term" value="C:cytosol"/>
    <property type="evidence" value="ECO:0007669"/>
    <property type="project" value="TreeGrafter"/>
</dbReference>
<dbReference type="AlphaFoldDB" id="A0A2K9IUS8"/>
<evidence type="ECO:0000256" key="1">
    <source>
        <dbReference type="ARBA" id="ARBA00022723"/>
    </source>
</evidence>
<keyword evidence="2 4" id="KW-0456">Lyase</keyword>
<sequence>MKYLKEERKQIVAYGKKLIDAGLTVGTGGNISIFDKEAGLMGITPSGIDYHQLREQDIIIMDLYGNVVEGELKPSSEFQMHSIVYKNRCDVTAMVHTHALYSTTISCLNVDLPAIDYLVAHSGGKNIRCAAYATYGTRELAENALEAMKDRKAVLLANHGINVVGSSLAEAYAITEQLEFCARLYWQSKAIGDPIILADEEMTMMVERFKDYGQPKDTLK</sequence>
<dbReference type="RefSeq" id="WP_077705925.1">
    <property type="nucleotide sequence ID" value="NZ_CP018622.1"/>
</dbReference>
<dbReference type="EMBL" id="CP018622">
    <property type="protein sequence ID" value="AUJ23506.1"/>
    <property type="molecule type" value="Genomic_DNA"/>
</dbReference>
<evidence type="ECO:0000313" key="4">
    <source>
        <dbReference type="EMBL" id="AUJ23506.1"/>
    </source>
</evidence>
<dbReference type="GO" id="GO:0046872">
    <property type="term" value="F:metal ion binding"/>
    <property type="evidence" value="ECO:0007669"/>
    <property type="project" value="UniProtKB-KW"/>
</dbReference>
<dbReference type="InterPro" id="IPR001303">
    <property type="entry name" value="Aldolase_II/adducin_N"/>
</dbReference>
<dbReference type="InterPro" id="IPR050197">
    <property type="entry name" value="Aldolase_class_II_sugar_metab"/>
</dbReference>
<dbReference type="GO" id="GO:0008738">
    <property type="term" value="F:L-fuculose-phosphate aldolase activity"/>
    <property type="evidence" value="ECO:0007669"/>
    <property type="project" value="UniProtKB-EC"/>
</dbReference>
<keyword evidence="1" id="KW-0479">Metal-binding</keyword>
<dbReference type="STRING" id="302167.GCA_900166595_03273"/>
<accession>A0A3E0WP55</accession>
<evidence type="ECO:0000313" key="6">
    <source>
        <dbReference type="EMBL" id="RFA34760.1"/>
    </source>
</evidence>
<dbReference type="InterPro" id="IPR036409">
    <property type="entry name" value="Aldolase_II/adducin_N_sf"/>
</dbReference>
<dbReference type="EMBL" id="JAZHPM010000022">
    <property type="protein sequence ID" value="MEF2292858.1"/>
    <property type="molecule type" value="Genomic_DNA"/>
</dbReference>
<dbReference type="Proteomes" id="UP001356080">
    <property type="component" value="Unassembled WGS sequence"/>
</dbReference>
<reference evidence="7" key="2">
    <citation type="submission" date="2016-11" db="EMBL/GenBank/DDBJ databases">
        <title>Complete genome sequence of Virgibacillus pantothenticus 21D, a halophilic bacterium isolated from the deep hypersaline anoxic basin Discovery in the Mediterranean Sea.</title>
        <authorList>
            <person name="Zeaiter Z."/>
            <person name="Booth J.M."/>
            <person name="Prosdocimi E.M."/>
            <person name="Mapelli F."/>
            <person name="Fusi M."/>
            <person name="Daffonchio D."/>
            <person name="Borin S."/>
            <person name="Crotti E."/>
        </authorList>
    </citation>
    <scope>NUCLEOTIDE SEQUENCE [LARGE SCALE GENOMIC DNA]</scope>
    <source>
        <strain evidence="7">21D</strain>
    </source>
</reference>
<reference evidence="5 9" key="4">
    <citation type="submission" date="2024-01" db="EMBL/GenBank/DDBJ databases">
        <title>Survival strategy associated with biotechnological potential of Virgibacillus dokdonensis T4.6 isolated from salt-fermented shrimp paste.</title>
        <authorList>
            <person name="Doan T.V."/>
            <person name="Quach N.T."/>
            <person name="Phi Q.-T."/>
        </authorList>
    </citation>
    <scope>NUCLEOTIDE SEQUENCE [LARGE SCALE GENOMIC DNA]</scope>
    <source>
        <strain evidence="5 9">T4.6</strain>
    </source>
</reference>